<dbReference type="AlphaFoldDB" id="A0AA35YHA3"/>
<dbReference type="InterPro" id="IPR032675">
    <property type="entry name" value="LRR_dom_sf"/>
</dbReference>
<dbReference type="PANTHER" id="PTHR48010">
    <property type="entry name" value="OS05G0588300 PROTEIN"/>
    <property type="match status" value="1"/>
</dbReference>
<dbReference type="FunFam" id="3.80.10.10:FF:000129">
    <property type="entry name" value="Leucine-rich repeat receptor-like kinase"/>
    <property type="match status" value="1"/>
</dbReference>
<feature type="domain" description="Leucine-rich repeat-containing N-terminal plant-type" evidence="12">
    <location>
        <begin position="74"/>
        <end position="111"/>
    </location>
</feature>
<evidence type="ECO:0000256" key="7">
    <source>
        <dbReference type="ARBA" id="ARBA00022989"/>
    </source>
</evidence>
<dbReference type="EMBL" id="OX465078">
    <property type="protein sequence ID" value="CAI9273888.1"/>
    <property type="molecule type" value="Genomic_DNA"/>
</dbReference>
<evidence type="ECO:0000256" key="2">
    <source>
        <dbReference type="ARBA" id="ARBA00022553"/>
    </source>
</evidence>
<dbReference type="Proteomes" id="UP001177003">
    <property type="component" value="Chromosome 2"/>
</dbReference>
<keyword evidence="8 11" id="KW-0472">Membrane</keyword>
<evidence type="ECO:0000256" key="6">
    <source>
        <dbReference type="ARBA" id="ARBA00022737"/>
    </source>
</evidence>
<evidence type="ECO:0000313" key="14">
    <source>
        <dbReference type="Proteomes" id="UP001177003"/>
    </source>
</evidence>
<reference evidence="13" key="1">
    <citation type="submission" date="2023-04" db="EMBL/GenBank/DDBJ databases">
        <authorList>
            <person name="Vijverberg K."/>
            <person name="Xiong W."/>
            <person name="Schranz E."/>
        </authorList>
    </citation>
    <scope>NUCLEOTIDE SEQUENCE</scope>
</reference>
<dbReference type="InterPro" id="IPR001611">
    <property type="entry name" value="Leu-rich_rpt"/>
</dbReference>
<keyword evidence="4 11" id="KW-0812">Transmembrane</keyword>
<keyword evidence="5" id="KW-0732">Signal</keyword>
<keyword evidence="2" id="KW-0597">Phosphoprotein</keyword>
<dbReference type="FunFam" id="3.80.10.10:FF:000731">
    <property type="entry name" value="Leucine-rich repeat receptor-like protein kinase"/>
    <property type="match status" value="1"/>
</dbReference>
<name>A0AA35YHA3_LACSI</name>
<evidence type="ECO:0000256" key="5">
    <source>
        <dbReference type="ARBA" id="ARBA00022729"/>
    </source>
</evidence>
<evidence type="ECO:0000313" key="13">
    <source>
        <dbReference type="EMBL" id="CAI9273888.1"/>
    </source>
</evidence>
<dbReference type="GO" id="GO:0016020">
    <property type="term" value="C:membrane"/>
    <property type="evidence" value="ECO:0007669"/>
    <property type="project" value="UniProtKB-SubCell"/>
</dbReference>
<sequence length="316" mass="35063">MSLKLSILEIESFHFLVEKLKLKIIVLCFSPYEKVDMTYIYISTMKNLQFLAVATIIFLLYNLDETTADNDISNVDKELLLKFSSSFPPPHKLDWSSTIRNCKDWVGIKCNEKGNVTDINLPTKGLYGPIPNNTIGKLGSLKVLSLRYNFLNGSLPADIISNPSLKNLYLQNNNLSGNIPTNVSPIIMAIDLSNNSFTGKIPDTLKDLTYLTSLRLQFNNLLGPVPDFIHCTNLHALNLSHNELNGPIPFSLQKFQDSSFSGNVDLCGPPLNQCPTSTKLTNGAILAIAIGSFLLIAILLCCFLKKNDRVEIPLVN</sequence>
<protein>
    <recommendedName>
        <fullName evidence="12">Leucine-rich repeat-containing N-terminal plant-type domain-containing protein</fullName>
    </recommendedName>
</protein>
<proteinExistence type="inferred from homology"/>
<comment type="similarity">
    <text evidence="10">Belongs to the protein kinase superfamily.</text>
</comment>
<keyword evidence="14" id="KW-1185">Reference proteome</keyword>
<dbReference type="InterPro" id="IPR013210">
    <property type="entry name" value="LRR_N_plant-typ"/>
</dbReference>
<dbReference type="Pfam" id="PF08263">
    <property type="entry name" value="LRRNT_2"/>
    <property type="match status" value="1"/>
</dbReference>
<dbReference type="PANTHER" id="PTHR48010:SF45">
    <property type="entry name" value="LEUCINE-RICH REPEAT PROTEIN, PLANT-TYPE-RELATED"/>
    <property type="match status" value="1"/>
</dbReference>
<comment type="subcellular location">
    <subcellularLocation>
        <location evidence="1">Membrane</location>
        <topology evidence="1">Single-pass membrane protein</topology>
    </subcellularLocation>
</comment>
<feature type="transmembrane region" description="Helical" evidence="11">
    <location>
        <begin position="283"/>
        <end position="304"/>
    </location>
</feature>
<keyword evidence="7 11" id="KW-1133">Transmembrane helix</keyword>
<keyword evidence="9" id="KW-0675">Receptor</keyword>
<evidence type="ECO:0000256" key="8">
    <source>
        <dbReference type="ARBA" id="ARBA00023136"/>
    </source>
</evidence>
<evidence type="ECO:0000256" key="4">
    <source>
        <dbReference type="ARBA" id="ARBA00022692"/>
    </source>
</evidence>
<dbReference type="Gene3D" id="3.80.10.10">
    <property type="entry name" value="Ribonuclease Inhibitor"/>
    <property type="match status" value="2"/>
</dbReference>
<evidence type="ECO:0000256" key="3">
    <source>
        <dbReference type="ARBA" id="ARBA00022614"/>
    </source>
</evidence>
<gene>
    <name evidence="13" type="ORF">LSALG_LOCUS14009</name>
</gene>
<evidence type="ECO:0000256" key="9">
    <source>
        <dbReference type="ARBA" id="ARBA00023170"/>
    </source>
</evidence>
<keyword evidence="6" id="KW-0677">Repeat</keyword>
<evidence type="ECO:0000256" key="10">
    <source>
        <dbReference type="ARBA" id="ARBA00038349"/>
    </source>
</evidence>
<dbReference type="InterPro" id="IPR050994">
    <property type="entry name" value="At_inactive_RLKs"/>
</dbReference>
<dbReference type="Pfam" id="PF00560">
    <property type="entry name" value="LRR_1"/>
    <property type="match status" value="4"/>
</dbReference>
<accession>A0AA35YHA3</accession>
<evidence type="ECO:0000256" key="11">
    <source>
        <dbReference type="SAM" id="Phobius"/>
    </source>
</evidence>
<evidence type="ECO:0000256" key="1">
    <source>
        <dbReference type="ARBA" id="ARBA00004167"/>
    </source>
</evidence>
<evidence type="ECO:0000259" key="12">
    <source>
        <dbReference type="Pfam" id="PF08263"/>
    </source>
</evidence>
<keyword evidence="3" id="KW-0433">Leucine-rich repeat</keyword>
<organism evidence="13 14">
    <name type="scientific">Lactuca saligna</name>
    <name type="common">Willowleaf lettuce</name>
    <dbReference type="NCBI Taxonomy" id="75948"/>
    <lineage>
        <taxon>Eukaryota</taxon>
        <taxon>Viridiplantae</taxon>
        <taxon>Streptophyta</taxon>
        <taxon>Embryophyta</taxon>
        <taxon>Tracheophyta</taxon>
        <taxon>Spermatophyta</taxon>
        <taxon>Magnoliopsida</taxon>
        <taxon>eudicotyledons</taxon>
        <taxon>Gunneridae</taxon>
        <taxon>Pentapetalae</taxon>
        <taxon>asterids</taxon>
        <taxon>campanulids</taxon>
        <taxon>Asterales</taxon>
        <taxon>Asteraceae</taxon>
        <taxon>Cichorioideae</taxon>
        <taxon>Cichorieae</taxon>
        <taxon>Lactucinae</taxon>
        <taxon>Lactuca</taxon>
    </lineage>
</organism>
<dbReference type="SUPFAM" id="SSF52058">
    <property type="entry name" value="L domain-like"/>
    <property type="match status" value="1"/>
</dbReference>